<dbReference type="EMBL" id="CP089984">
    <property type="protein sequence ID" value="WXB13753.1"/>
    <property type="molecule type" value="Genomic_DNA"/>
</dbReference>
<feature type="compositionally biased region" description="Low complexity" evidence="1">
    <location>
        <begin position="214"/>
        <end position="227"/>
    </location>
</feature>
<feature type="signal peptide" evidence="3">
    <location>
        <begin position="1"/>
        <end position="27"/>
    </location>
</feature>
<evidence type="ECO:0000256" key="1">
    <source>
        <dbReference type="SAM" id="MobiDB-lite"/>
    </source>
</evidence>
<keyword evidence="2" id="KW-0472">Membrane</keyword>
<evidence type="ECO:0000313" key="5">
    <source>
        <dbReference type="Proteomes" id="UP001370348"/>
    </source>
</evidence>
<gene>
    <name evidence="4" type="ORF">LZC94_38700</name>
</gene>
<evidence type="ECO:0000313" key="4">
    <source>
        <dbReference type="EMBL" id="WXB13753.1"/>
    </source>
</evidence>
<accession>A0ABZ2LV81</accession>
<feature type="region of interest" description="Disordered" evidence="1">
    <location>
        <begin position="200"/>
        <end position="232"/>
    </location>
</feature>
<reference evidence="4 5" key="1">
    <citation type="submission" date="2021-12" db="EMBL/GenBank/DDBJ databases">
        <title>Discovery of the Pendulisporaceae a myxobacterial family with distinct sporulation behavior and unique specialized metabolism.</title>
        <authorList>
            <person name="Garcia R."/>
            <person name="Popoff A."/>
            <person name="Bader C.D."/>
            <person name="Loehr J."/>
            <person name="Walesch S."/>
            <person name="Walt C."/>
            <person name="Boldt J."/>
            <person name="Bunk B."/>
            <person name="Haeckl F.J.F.P.J."/>
            <person name="Gunesch A.P."/>
            <person name="Birkelbach J."/>
            <person name="Nuebel U."/>
            <person name="Pietschmann T."/>
            <person name="Bach T."/>
            <person name="Mueller R."/>
        </authorList>
    </citation>
    <scope>NUCLEOTIDE SEQUENCE [LARGE SCALE GENOMIC DNA]</scope>
    <source>
        <strain evidence="4 5">MSr11954</strain>
    </source>
</reference>
<keyword evidence="3" id="KW-0732">Signal</keyword>
<keyword evidence="5" id="KW-1185">Reference proteome</keyword>
<organism evidence="4 5">
    <name type="scientific">Pendulispora albinea</name>
    <dbReference type="NCBI Taxonomy" id="2741071"/>
    <lineage>
        <taxon>Bacteria</taxon>
        <taxon>Pseudomonadati</taxon>
        <taxon>Myxococcota</taxon>
        <taxon>Myxococcia</taxon>
        <taxon>Myxococcales</taxon>
        <taxon>Sorangiineae</taxon>
        <taxon>Pendulisporaceae</taxon>
        <taxon>Pendulispora</taxon>
    </lineage>
</organism>
<dbReference type="RefSeq" id="WP_394823368.1">
    <property type="nucleotide sequence ID" value="NZ_CP089984.1"/>
</dbReference>
<name>A0ABZ2LV81_9BACT</name>
<keyword evidence="2" id="KW-1133">Transmembrane helix</keyword>
<protein>
    <recommendedName>
        <fullName evidence="6">PEGA domain-containing protein</fullName>
    </recommendedName>
</protein>
<keyword evidence="2" id="KW-0812">Transmembrane</keyword>
<evidence type="ECO:0008006" key="6">
    <source>
        <dbReference type="Google" id="ProtNLM"/>
    </source>
</evidence>
<evidence type="ECO:0000256" key="2">
    <source>
        <dbReference type="SAM" id="Phobius"/>
    </source>
</evidence>
<dbReference type="Proteomes" id="UP001370348">
    <property type="component" value="Chromosome"/>
</dbReference>
<feature type="chain" id="PRO_5046370916" description="PEGA domain-containing protein" evidence="3">
    <location>
        <begin position="28"/>
        <end position="358"/>
    </location>
</feature>
<feature type="transmembrane region" description="Helical" evidence="2">
    <location>
        <begin position="300"/>
        <end position="320"/>
    </location>
</feature>
<proteinExistence type="predicted"/>
<dbReference type="SUPFAM" id="SSF48452">
    <property type="entry name" value="TPR-like"/>
    <property type="match status" value="1"/>
</dbReference>
<dbReference type="InterPro" id="IPR011990">
    <property type="entry name" value="TPR-like_helical_dom_sf"/>
</dbReference>
<evidence type="ECO:0000256" key="3">
    <source>
        <dbReference type="SAM" id="SignalP"/>
    </source>
</evidence>
<dbReference type="Gene3D" id="1.25.40.10">
    <property type="entry name" value="Tetratricopeptide repeat domain"/>
    <property type="match status" value="1"/>
</dbReference>
<sequence>MHPRARMFVLGAIGALSAAAHVPQARAQSQGSASESQAAGRSLFYEGVQLMDQGKYAAACAKLEASLALFPGVGTRGKLAECYEKIGRIARAWGLYQEILALAGQGTRAQVASSRAAALEPRLSRLVVTVSAANGTNAEALVVKVDGEVMPRGQIGSARLVDSGEVLVEALAPGRKPWSTHARIAESSTVRVEVPPLEPESAPAAVAHAPGVDAPEATPASPAAEGAQSREGLGGLGWQRTAGIAAGGVGLVTVLIGGYFGLSAKSTYDGAFDSNCNAQTYICNAAGQRDTESAHDQARAATILFGTGAVLAAAGAVLFFTAPRRPKGTSTVGALQVLPRIDVGRTGEVGITVRTHSW</sequence>